<gene>
    <name evidence="6" type="ORF">METZ01_LOCUS58263</name>
</gene>
<evidence type="ECO:0000256" key="3">
    <source>
        <dbReference type="ARBA" id="ARBA00022989"/>
    </source>
</evidence>
<feature type="transmembrane region" description="Helical" evidence="5">
    <location>
        <begin position="96"/>
        <end position="120"/>
    </location>
</feature>
<proteinExistence type="predicted"/>
<feature type="transmembrane region" description="Helical" evidence="5">
    <location>
        <begin position="42"/>
        <end position="59"/>
    </location>
</feature>
<keyword evidence="2 5" id="KW-0812">Transmembrane</keyword>
<protein>
    <recommendedName>
        <fullName evidence="7">DUF423 domain-containing protein</fullName>
    </recommendedName>
</protein>
<keyword evidence="4 5" id="KW-0472">Membrane</keyword>
<accession>A0A381SPL1</accession>
<reference evidence="6" key="1">
    <citation type="submission" date="2018-05" db="EMBL/GenBank/DDBJ databases">
        <authorList>
            <person name="Lanie J.A."/>
            <person name="Ng W.-L."/>
            <person name="Kazmierczak K.M."/>
            <person name="Andrzejewski T.M."/>
            <person name="Davidsen T.M."/>
            <person name="Wayne K.J."/>
            <person name="Tettelin H."/>
            <person name="Glass J.I."/>
            <person name="Rusch D."/>
            <person name="Podicherti R."/>
            <person name="Tsui H.-C.T."/>
            <person name="Winkler M.E."/>
        </authorList>
    </citation>
    <scope>NUCLEOTIDE SEQUENCE</scope>
</reference>
<evidence type="ECO:0000313" key="6">
    <source>
        <dbReference type="EMBL" id="SVA05409.1"/>
    </source>
</evidence>
<dbReference type="InterPro" id="IPR006696">
    <property type="entry name" value="DUF423"/>
</dbReference>
<dbReference type="GO" id="GO:0005886">
    <property type="term" value="C:plasma membrane"/>
    <property type="evidence" value="ECO:0007669"/>
    <property type="project" value="TreeGrafter"/>
</dbReference>
<feature type="transmembrane region" description="Helical" evidence="5">
    <location>
        <begin position="71"/>
        <end position="90"/>
    </location>
</feature>
<dbReference type="AlphaFoldDB" id="A0A381SPL1"/>
<comment type="subcellular location">
    <subcellularLocation>
        <location evidence="1">Membrane</location>
        <topology evidence="1">Multi-pass membrane protein</topology>
    </subcellularLocation>
</comment>
<evidence type="ECO:0000256" key="1">
    <source>
        <dbReference type="ARBA" id="ARBA00004141"/>
    </source>
</evidence>
<dbReference type="EMBL" id="UINC01003336">
    <property type="protein sequence ID" value="SVA05409.1"/>
    <property type="molecule type" value="Genomic_DNA"/>
</dbReference>
<name>A0A381SPL1_9ZZZZ</name>
<evidence type="ECO:0000256" key="4">
    <source>
        <dbReference type="ARBA" id="ARBA00023136"/>
    </source>
</evidence>
<evidence type="ECO:0000256" key="2">
    <source>
        <dbReference type="ARBA" id="ARBA00022692"/>
    </source>
</evidence>
<dbReference type="PANTHER" id="PTHR43461">
    <property type="entry name" value="TRANSMEMBRANE PROTEIN 256"/>
    <property type="match status" value="1"/>
</dbReference>
<keyword evidence="3 5" id="KW-1133">Transmembrane helix</keyword>
<dbReference type="Pfam" id="PF04241">
    <property type="entry name" value="DUF423"/>
    <property type="match status" value="1"/>
</dbReference>
<dbReference type="PANTHER" id="PTHR43461:SF1">
    <property type="entry name" value="TRANSMEMBRANE PROTEIN 256"/>
    <property type="match status" value="1"/>
</dbReference>
<sequence>MAAGWFATGALLCGLGVLLGAFGAHGLQTRLTAEMLATYEIGVRYHISHSLGLLAVAWATSRWPNAWTGSAGWFFVAGIVVFSGSLYVLAVTNARWLGAITPVGGLCFVAGWVALAMGALRFDG</sequence>
<evidence type="ECO:0000256" key="5">
    <source>
        <dbReference type="SAM" id="Phobius"/>
    </source>
</evidence>
<evidence type="ECO:0008006" key="7">
    <source>
        <dbReference type="Google" id="ProtNLM"/>
    </source>
</evidence>
<organism evidence="6">
    <name type="scientific">marine metagenome</name>
    <dbReference type="NCBI Taxonomy" id="408172"/>
    <lineage>
        <taxon>unclassified sequences</taxon>
        <taxon>metagenomes</taxon>
        <taxon>ecological metagenomes</taxon>
    </lineage>
</organism>